<evidence type="ECO:0000256" key="2">
    <source>
        <dbReference type="SAM" id="SignalP"/>
    </source>
</evidence>
<feature type="signal peptide" evidence="2">
    <location>
        <begin position="1"/>
        <end position="32"/>
    </location>
</feature>
<feature type="chain" id="PRO_5037869800" evidence="2">
    <location>
        <begin position="33"/>
        <end position="106"/>
    </location>
</feature>
<evidence type="ECO:0000256" key="1">
    <source>
        <dbReference type="SAM" id="MobiDB-lite"/>
    </source>
</evidence>
<comment type="caution">
    <text evidence="3">The sequence shown here is derived from an EMBL/GenBank/DDBJ whole genome shotgun (WGS) entry which is preliminary data.</text>
</comment>
<reference evidence="3" key="1">
    <citation type="journal article" date="2014" name="Int. J. Syst. Evol. Microbiol.">
        <title>Complete genome sequence of Corynebacterium casei LMG S-19264T (=DSM 44701T), isolated from a smear-ripened cheese.</title>
        <authorList>
            <consortium name="US DOE Joint Genome Institute (JGI-PGF)"/>
            <person name="Walter F."/>
            <person name="Albersmeier A."/>
            <person name="Kalinowski J."/>
            <person name="Ruckert C."/>
        </authorList>
    </citation>
    <scope>NUCLEOTIDE SEQUENCE</scope>
    <source>
        <strain evidence="3">JCM 4714</strain>
    </source>
</reference>
<feature type="compositionally biased region" description="Polar residues" evidence="1">
    <location>
        <begin position="79"/>
        <end position="90"/>
    </location>
</feature>
<feature type="region of interest" description="Disordered" evidence="1">
    <location>
        <begin position="46"/>
        <end position="106"/>
    </location>
</feature>
<evidence type="ECO:0000313" key="3">
    <source>
        <dbReference type="EMBL" id="GHE13938.1"/>
    </source>
</evidence>
<dbReference type="AlphaFoldDB" id="A0A918YSX2"/>
<gene>
    <name evidence="3" type="ORF">GCM10010339_82880</name>
</gene>
<keyword evidence="4" id="KW-1185">Reference proteome</keyword>
<feature type="compositionally biased region" description="Gly residues" evidence="1">
    <location>
        <begin position="92"/>
        <end position="106"/>
    </location>
</feature>
<keyword evidence="2" id="KW-0732">Signal</keyword>
<organism evidence="3 4">
    <name type="scientific">Streptomyces alanosinicus</name>
    <dbReference type="NCBI Taxonomy" id="68171"/>
    <lineage>
        <taxon>Bacteria</taxon>
        <taxon>Bacillati</taxon>
        <taxon>Actinomycetota</taxon>
        <taxon>Actinomycetes</taxon>
        <taxon>Kitasatosporales</taxon>
        <taxon>Streptomycetaceae</taxon>
        <taxon>Streptomyces</taxon>
    </lineage>
</organism>
<sequence length="106" mass="10428">MKMHFRKRSLVMATASIALAAGAALVPASAFAAPMPHHATEVVAILHGSPGGSDPSDPGYSHGGDGPGQGGSWGLAGTNHDSVYNGYSHQGSGPGDGGGWGLGQGH</sequence>
<accession>A0A918YSX2</accession>
<name>A0A918YSX2_9ACTN</name>
<proteinExistence type="predicted"/>
<feature type="compositionally biased region" description="Gly residues" evidence="1">
    <location>
        <begin position="61"/>
        <end position="74"/>
    </location>
</feature>
<dbReference type="Proteomes" id="UP000655443">
    <property type="component" value="Unassembled WGS sequence"/>
</dbReference>
<evidence type="ECO:0000313" key="4">
    <source>
        <dbReference type="Proteomes" id="UP000655443"/>
    </source>
</evidence>
<dbReference type="EMBL" id="BMVG01000045">
    <property type="protein sequence ID" value="GHE13938.1"/>
    <property type="molecule type" value="Genomic_DNA"/>
</dbReference>
<protein>
    <submittedName>
        <fullName evidence="3">Uncharacterized protein</fullName>
    </submittedName>
</protein>
<reference evidence="3" key="2">
    <citation type="submission" date="2020-09" db="EMBL/GenBank/DDBJ databases">
        <authorList>
            <person name="Sun Q."/>
            <person name="Ohkuma M."/>
        </authorList>
    </citation>
    <scope>NUCLEOTIDE SEQUENCE</scope>
    <source>
        <strain evidence="3">JCM 4714</strain>
    </source>
</reference>